<dbReference type="Pfam" id="PF12327">
    <property type="entry name" value="FtsZ_C"/>
    <property type="match status" value="1"/>
</dbReference>
<comment type="similarity">
    <text evidence="1 4 6">Belongs to the FtsZ family.</text>
</comment>
<feature type="binding site" evidence="4">
    <location>
        <begin position="210"/>
        <end position="212"/>
    </location>
    <ligand>
        <name>GTP</name>
        <dbReference type="ChEBI" id="CHEBI:37565"/>
    </ligand>
</feature>
<dbReference type="PANTHER" id="PTHR30314:SF3">
    <property type="entry name" value="MITOCHONDRIAL DIVISION PROTEIN FSZA"/>
    <property type="match status" value="1"/>
</dbReference>
<dbReference type="Proteomes" id="UP000230776">
    <property type="component" value="Unassembled WGS sequence"/>
</dbReference>
<feature type="compositionally biased region" description="Basic residues" evidence="7">
    <location>
        <begin position="97"/>
        <end position="111"/>
    </location>
</feature>
<evidence type="ECO:0000256" key="7">
    <source>
        <dbReference type="SAM" id="MobiDB-lite"/>
    </source>
</evidence>
<name>A0A2H0VGY1_9BACT</name>
<feature type="compositionally biased region" description="Acidic residues" evidence="7">
    <location>
        <begin position="445"/>
        <end position="461"/>
    </location>
</feature>
<dbReference type="GO" id="GO:0005737">
    <property type="term" value="C:cytoplasm"/>
    <property type="evidence" value="ECO:0007669"/>
    <property type="project" value="UniProtKB-SubCell"/>
</dbReference>
<dbReference type="SUPFAM" id="SSF52490">
    <property type="entry name" value="Tubulin nucleotide-binding domain-like"/>
    <property type="match status" value="1"/>
</dbReference>
<comment type="function">
    <text evidence="4 6">Essential cell division protein that forms a contractile ring structure (Z ring) at the future cell division site. The regulation of the ring assembly controls the timing and the location of cell division. One of the functions of the FtsZ ring is to recruit other cell division proteins to the septum to produce a new cell wall between the dividing cells. Binds GTP and shows GTPase activity.</text>
</comment>
<dbReference type="HAMAP" id="MF_00909">
    <property type="entry name" value="FtsZ"/>
    <property type="match status" value="1"/>
</dbReference>
<evidence type="ECO:0000256" key="2">
    <source>
        <dbReference type="ARBA" id="ARBA00022741"/>
    </source>
</evidence>
<dbReference type="GO" id="GO:0051258">
    <property type="term" value="P:protein polymerization"/>
    <property type="evidence" value="ECO:0007669"/>
    <property type="project" value="UniProtKB-UniRule"/>
</dbReference>
<keyword evidence="4" id="KW-0963">Cytoplasm</keyword>
<dbReference type="NCBIfam" id="TIGR00065">
    <property type="entry name" value="ftsZ"/>
    <property type="match status" value="1"/>
</dbReference>
<dbReference type="GO" id="GO:0005525">
    <property type="term" value="F:GTP binding"/>
    <property type="evidence" value="ECO:0007669"/>
    <property type="project" value="UniProtKB-UniRule"/>
</dbReference>
<dbReference type="PRINTS" id="PR00423">
    <property type="entry name" value="CELLDVISFTSZ"/>
</dbReference>
<dbReference type="SMART" id="SM00865">
    <property type="entry name" value="Tubulin_C"/>
    <property type="match status" value="1"/>
</dbReference>
<keyword evidence="4 6" id="KW-0131">Cell cycle</keyword>
<reference evidence="11" key="1">
    <citation type="submission" date="2017-09" db="EMBL/GenBank/DDBJ databases">
        <title>Depth-based differentiation of microbial function through sediment-hosted aquifers and enrichment of novel symbionts in the deep terrestrial subsurface.</title>
        <authorList>
            <person name="Probst A.J."/>
            <person name="Ladd B."/>
            <person name="Jarett J.K."/>
            <person name="Geller-Mcgrath D.E."/>
            <person name="Sieber C.M.K."/>
            <person name="Emerson J.B."/>
            <person name="Anantharaman K."/>
            <person name="Thomas B.C."/>
            <person name="Malmstrom R."/>
            <person name="Stieglmeier M."/>
            <person name="Klingl A."/>
            <person name="Woyke T."/>
            <person name="Ryan C.M."/>
            <person name="Banfield J.F."/>
        </authorList>
    </citation>
    <scope>NUCLEOTIDE SEQUENCE [LARGE SCALE GENOMIC DNA]</scope>
</reference>
<comment type="caution">
    <text evidence="10">The sequence shown here is derived from an EMBL/GenBank/DDBJ whole genome shotgun (WGS) entry which is preliminary data.</text>
</comment>
<feature type="compositionally biased region" description="Basic residues" evidence="7">
    <location>
        <begin position="1"/>
        <end position="17"/>
    </location>
</feature>
<dbReference type="Gene3D" id="3.30.1330.20">
    <property type="entry name" value="Tubulin/FtsZ, C-terminal domain"/>
    <property type="match status" value="1"/>
</dbReference>
<feature type="domain" description="Tubulin/FtsZ GTPase" evidence="8">
    <location>
        <begin position="115"/>
        <end position="307"/>
    </location>
</feature>
<dbReference type="InterPro" id="IPR024757">
    <property type="entry name" value="FtsZ_C"/>
</dbReference>
<comment type="subcellular location">
    <subcellularLocation>
        <location evidence="4">Cytoplasm</location>
    </subcellularLocation>
    <text evidence="4">Assembles at midcell at the inner surface of the cytoplasmic membrane.</text>
</comment>
<gene>
    <name evidence="4" type="primary">ftsZ</name>
    <name evidence="10" type="ORF">COT88_01885</name>
</gene>
<evidence type="ECO:0000256" key="3">
    <source>
        <dbReference type="ARBA" id="ARBA00023134"/>
    </source>
</evidence>
<dbReference type="CDD" id="cd02201">
    <property type="entry name" value="FtsZ_type1"/>
    <property type="match status" value="1"/>
</dbReference>
<feature type="region of interest" description="Disordered" evidence="7">
    <location>
        <begin position="1"/>
        <end position="46"/>
    </location>
</feature>
<dbReference type="Gene3D" id="3.40.50.1440">
    <property type="entry name" value="Tubulin/FtsZ, GTPase domain"/>
    <property type="match status" value="1"/>
</dbReference>
<feature type="binding site" evidence="4">
    <location>
        <position position="289"/>
    </location>
    <ligand>
        <name>GTP</name>
        <dbReference type="ChEBI" id="CHEBI:37565"/>
    </ligand>
</feature>
<evidence type="ECO:0000259" key="8">
    <source>
        <dbReference type="SMART" id="SM00864"/>
    </source>
</evidence>
<dbReference type="AlphaFoldDB" id="A0A2H0VGY1"/>
<dbReference type="GO" id="GO:0043093">
    <property type="term" value="P:FtsZ-dependent cytokinesis"/>
    <property type="evidence" value="ECO:0007669"/>
    <property type="project" value="UniProtKB-UniRule"/>
</dbReference>
<evidence type="ECO:0000256" key="1">
    <source>
        <dbReference type="ARBA" id="ARBA00009690"/>
    </source>
</evidence>
<feature type="binding site" evidence="4">
    <location>
        <begin position="123"/>
        <end position="127"/>
    </location>
    <ligand>
        <name>GTP</name>
        <dbReference type="ChEBI" id="CHEBI:37565"/>
    </ligand>
</feature>
<keyword evidence="4 6" id="KW-0132">Cell division</keyword>
<feature type="binding site" evidence="4">
    <location>
        <position position="245"/>
    </location>
    <ligand>
        <name>GTP</name>
        <dbReference type="ChEBI" id="CHEBI:37565"/>
    </ligand>
</feature>
<dbReference type="GO" id="GO:0003924">
    <property type="term" value="F:GTPase activity"/>
    <property type="evidence" value="ECO:0007669"/>
    <property type="project" value="UniProtKB-UniRule"/>
</dbReference>
<feature type="binding site" evidence="4">
    <location>
        <position position="241"/>
    </location>
    <ligand>
        <name>GTP</name>
        <dbReference type="ChEBI" id="CHEBI:37565"/>
    </ligand>
</feature>
<evidence type="ECO:0000313" key="11">
    <source>
        <dbReference type="Proteomes" id="UP000230776"/>
    </source>
</evidence>
<dbReference type="Pfam" id="PF00091">
    <property type="entry name" value="Tubulin"/>
    <property type="match status" value="1"/>
</dbReference>
<dbReference type="InterPro" id="IPR045061">
    <property type="entry name" value="FtsZ/CetZ"/>
</dbReference>
<dbReference type="InterPro" id="IPR008280">
    <property type="entry name" value="Tub_FtsZ_C"/>
</dbReference>
<evidence type="ECO:0000259" key="9">
    <source>
        <dbReference type="SMART" id="SM00865"/>
    </source>
</evidence>
<dbReference type="InterPro" id="IPR000158">
    <property type="entry name" value="Cell_div_FtsZ"/>
</dbReference>
<evidence type="ECO:0000256" key="6">
    <source>
        <dbReference type="RuleBase" id="RU000631"/>
    </source>
</evidence>
<dbReference type="PANTHER" id="PTHR30314">
    <property type="entry name" value="CELL DIVISION PROTEIN FTSZ-RELATED"/>
    <property type="match status" value="1"/>
</dbReference>
<evidence type="ECO:0000256" key="5">
    <source>
        <dbReference type="NCBIfam" id="TIGR00065"/>
    </source>
</evidence>
<evidence type="ECO:0000313" key="10">
    <source>
        <dbReference type="EMBL" id="PIR98374.1"/>
    </source>
</evidence>
<dbReference type="GO" id="GO:0000917">
    <property type="term" value="P:division septum assembly"/>
    <property type="evidence" value="ECO:0007669"/>
    <property type="project" value="UniProtKB-KW"/>
</dbReference>
<evidence type="ECO:0000256" key="4">
    <source>
        <dbReference type="HAMAP-Rule" id="MF_00909"/>
    </source>
</evidence>
<dbReference type="EMBL" id="PFAG01000018">
    <property type="protein sequence ID" value="PIR98374.1"/>
    <property type="molecule type" value="Genomic_DNA"/>
</dbReference>
<dbReference type="InterPro" id="IPR003008">
    <property type="entry name" value="Tubulin_FtsZ_GTPase"/>
</dbReference>
<accession>A0A2H0VGY1</accession>
<dbReference type="InterPro" id="IPR018316">
    <property type="entry name" value="Tubulin/FtsZ_2-layer-sand-dom"/>
</dbReference>
<feature type="region of interest" description="Disordered" evidence="7">
    <location>
        <begin position="445"/>
        <end position="485"/>
    </location>
</feature>
<proteinExistence type="inferred from homology"/>
<dbReference type="SMART" id="SM00864">
    <property type="entry name" value="Tubulin"/>
    <property type="match status" value="1"/>
</dbReference>
<feature type="domain" description="Tubulin/FtsZ 2-layer sandwich" evidence="9">
    <location>
        <begin position="309"/>
        <end position="427"/>
    </location>
</feature>
<feature type="region of interest" description="Disordered" evidence="7">
    <location>
        <begin position="74"/>
        <end position="111"/>
    </location>
</feature>
<organism evidence="10 11">
    <name type="scientific">Candidatus Colwellbacteria bacterium CG10_big_fil_rev_8_21_14_0_10_41_28</name>
    <dbReference type="NCBI Taxonomy" id="1974539"/>
    <lineage>
        <taxon>Bacteria</taxon>
        <taxon>Candidatus Colwelliibacteriota</taxon>
    </lineage>
</organism>
<dbReference type="PROSITE" id="PS01135">
    <property type="entry name" value="FTSZ_2"/>
    <property type="match status" value="1"/>
</dbReference>
<dbReference type="InterPro" id="IPR036525">
    <property type="entry name" value="Tubulin/FtsZ_GTPase_sf"/>
</dbReference>
<dbReference type="GO" id="GO:0032153">
    <property type="term" value="C:cell division site"/>
    <property type="evidence" value="ECO:0007669"/>
    <property type="project" value="UniProtKB-UniRule"/>
</dbReference>
<dbReference type="FunFam" id="3.40.50.1440:FF:000001">
    <property type="entry name" value="Cell division protein FtsZ"/>
    <property type="match status" value="1"/>
</dbReference>
<protein>
    <recommendedName>
        <fullName evidence="4 5">Cell division protein FtsZ</fullName>
    </recommendedName>
</protein>
<keyword evidence="2 4" id="KW-0547">Nucleotide-binding</keyword>
<sequence>MAKKSIKKEKKPSKTKAPKKDLKKVALKKSKKTTSKKSAKTPTLKRVKEVVKPPTPKKVVSKIAKKKISIKEAAPKKKDAVKKIAKKKVVSKSANAPKRKKKGQPRTSKGKSVVRIKVIGVGGGGGNALTRMSKDPLRGVEFIAVNTDVQDLESCGARKKIHIGKLITRGMGAGMNPELGQQSAEESRDDIENAIKDADMLFITAGMGGGTGTGAAPVIAEIARDMGILTVAVVTKPFTFEGSARMKIAEDGLMRLRDKVDTLLVIPNDKIFNIIDDETPVLKAFDKIDEVLKNSVTNIAEGIASSGLVNVDFADVSAVMKDAGMAVVGVGVAKGKDRAVKAVNDAVNSPLLEISVDGARGVLFIVSGGRDMRMSEINEVARMITETVDVAAKIIFGAYYDRKLNKNELKVTVIATGFNNSQLGSRDRDGFGLFTLAEDRMDSMPEIDDTVVEVGSSEEDREDKKRDSKTKKKSEVKEVTEGEEEDVWEIPAFLRKRKRR</sequence>
<dbReference type="SUPFAM" id="SSF55307">
    <property type="entry name" value="Tubulin C-terminal domain-like"/>
    <property type="match status" value="1"/>
</dbReference>
<keyword evidence="3 4" id="KW-0342">GTP-binding</keyword>
<dbReference type="InterPro" id="IPR037103">
    <property type="entry name" value="Tubulin/FtsZ-like_C"/>
</dbReference>
<keyword evidence="4 6" id="KW-0717">Septation</keyword>
<comment type="subunit">
    <text evidence="4">Homodimer. Polymerizes to form a dynamic ring structure in a strictly GTP-dependent manner. Interacts directly with several other division proteins.</text>
</comment>
<dbReference type="InterPro" id="IPR020805">
    <property type="entry name" value="Cell_div_FtsZ_CS"/>
</dbReference>
<feature type="compositionally biased region" description="Basic residues" evidence="7">
    <location>
        <begin position="25"/>
        <end position="45"/>
    </location>
</feature>